<name>A0A8S2DGA6_9BILA</name>
<sequence length="389" mass="44238">MSDLRCLPKLSFGDIENYIRQKLNEICDGYETNDIQNSMIVVTPMATEIRVTSNVKHSTSKKNVCSIKIISKDLTVSDLKGVTANCDCKYGNSEFCSHVCSVLYRLASYQLLKYDYIPDSDFSTTITHGELQNLLTWPICLQAKRQNRSSELNIPFATILDHALQQQQLALVNTKFGPTYSISALALQQYNELGKEYTFCIDDYEQPTYPKNMDYPPFPLQPLPSLEELKLSHTNVWWPLDIVLTDSDCVSLEAQTVTQRANQMWRDAHSKRLSASQVGHVLNHKRQPSESFLKNLFSSFAHTTASAVPRLLQHGIESEEKALSEYKKAMLSKGFQVDVLATHGSPAIYFRLKRGRLSWTFMDLHAFQCMEVPVNAWIHIENPCEDTHG</sequence>
<protein>
    <recommendedName>
        <fullName evidence="4">SWIM-type domain-containing protein</fullName>
    </recommendedName>
</protein>
<evidence type="ECO:0000313" key="3">
    <source>
        <dbReference type="Proteomes" id="UP000677228"/>
    </source>
</evidence>
<reference evidence="1" key="1">
    <citation type="submission" date="2021-02" db="EMBL/GenBank/DDBJ databases">
        <authorList>
            <person name="Nowell W R."/>
        </authorList>
    </citation>
    <scope>NUCLEOTIDE SEQUENCE</scope>
</reference>
<dbReference type="AlphaFoldDB" id="A0A8S2DGA6"/>
<gene>
    <name evidence="1" type="ORF">OVA965_LOCUS12525</name>
    <name evidence="2" type="ORF">TMI583_LOCUS12528</name>
</gene>
<dbReference type="InterPro" id="IPR011604">
    <property type="entry name" value="PDDEXK-like_dom_sf"/>
</dbReference>
<evidence type="ECO:0008006" key="4">
    <source>
        <dbReference type="Google" id="ProtNLM"/>
    </source>
</evidence>
<dbReference type="EMBL" id="CAJOBA010005057">
    <property type="protein sequence ID" value="CAF3731697.1"/>
    <property type="molecule type" value="Genomic_DNA"/>
</dbReference>
<proteinExistence type="predicted"/>
<organism evidence="1 3">
    <name type="scientific">Didymodactylos carnosus</name>
    <dbReference type="NCBI Taxonomy" id="1234261"/>
    <lineage>
        <taxon>Eukaryota</taxon>
        <taxon>Metazoa</taxon>
        <taxon>Spiralia</taxon>
        <taxon>Gnathifera</taxon>
        <taxon>Rotifera</taxon>
        <taxon>Eurotatoria</taxon>
        <taxon>Bdelloidea</taxon>
        <taxon>Philodinida</taxon>
        <taxon>Philodinidae</taxon>
        <taxon>Didymodactylos</taxon>
    </lineage>
</organism>
<accession>A0A8S2DGA6</accession>
<comment type="caution">
    <text evidence="1">The sequence shown here is derived from an EMBL/GenBank/DDBJ whole genome shotgun (WGS) entry which is preliminary data.</text>
</comment>
<dbReference type="Proteomes" id="UP000682733">
    <property type="component" value="Unassembled WGS sequence"/>
</dbReference>
<dbReference type="Gene3D" id="3.90.320.10">
    <property type="match status" value="1"/>
</dbReference>
<evidence type="ECO:0000313" key="1">
    <source>
        <dbReference type="EMBL" id="CAF0958812.1"/>
    </source>
</evidence>
<dbReference type="EMBL" id="CAJNOK010005053">
    <property type="protein sequence ID" value="CAF0958812.1"/>
    <property type="molecule type" value="Genomic_DNA"/>
</dbReference>
<evidence type="ECO:0000313" key="2">
    <source>
        <dbReference type="EMBL" id="CAF3731697.1"/>
    </source>
</evidence>
<dbReference type="Proteomes" id="UP000677228">
    <property type="component" value="Unassembled WGS sequence"/>
</dbReference>